<evidence type="ECO:0000256" key="9">
    <source>
        <dbReference type="SAM" id="Phobius"/>
    </source>
</evidence>
<dbReference type="PANTHER" id="PTHR48090:SF1">
    <property type="entry name" value="PROPHAGE BACTOPRENOL GLUCOSYL TRANSFERASE HOMOLOG"/>
    <property type="match status" value="1"/>
</dbReference>
<sequence>MIPEMFDDPHSFARSVALAETAAAPARGVVPDDLGALSPRGGRSAVALSVVVPCYNEEAVIDALLARLEPVCEAAAPGSYEIVLVNDGSHDGTWAAIGAHAARSPHIVGIDLSRNHGHQLALTAGLSLCRGNHVLVIDADLQDPPELLPEMLALAGQGYDVVYGQRIDREGETWFKKSSASLFYRLLERLIDIPIPRDTGDFRLMSRAVVDAFNRMPERHRFVRGMVSWLGFRQVALPYVREARFAGETHYPLARMVGLAVDAVTGFSIKPLRMASIFGAVCGTIGLGLVVWALWAWLEGRTVSGWTSMIAVTLVLGSAQLMILGVFGEYLGRMYIETKNRPAWIVREITGRPPHD</sequence>
<protein>
    <submittedName>
        <fullName evidence="11">Dolichol-phosphate mannosyltransferase</fullName>
    </submittedName>
</protein>
<dbReference type="PANTHER" id="PTHR48090">
    <property type="entry name" value="UNDECAPRENYL-PHOSPHATE 4-DEOXY-4-FORMAMIDO-L-ARABINOSE TRANSFERASE-RELATED"/>
    <property type="match status" value="1"/>
</dbReference>
<keyword evidence="5 9" id="KW-0812">Transmembrane</keyword>
<gene>
    <name evidence="11" type="ORF">Y88_3727</name>
</gene>
<evidence type="ECO:0000256" key="5">
    <source>
        <dbReference type="ARBA" id="ARBA00022692"/>
    </source>
</evidence>
<name>F1ZDE1_9SPHN</name>
<evidence type="ECO:0000259" key="10">
    <source>
        <dbReference type="Pfam" id="PF00535"/>
    </source>
</evidence>
<evidence type="ECO:0000256" key="7">
    <source>
        <dbReference type="ARBA" id="ARBA00023136"/>
    </source>
</evidence>
<dbReference type="EMBL" id="AEWJ01000065">
    <property type="protein sequence ID" value="EGD57417.1"/>
    <property type="molecule type" value="Genomic_DNA"/>
</dbReference>
<dbReference type="FunCoup" id="F1ZDE1">
    <property type="interactions" value="408"/>
</dbReference>
<dbReference type="InterPro" id="IPR029044">
    <property type="entry name" value="Nucleotide-diphossugar_trans"/>
</dbReference>
<dbReference type="STRING" id="983920.Y88_3727"/>
<keyword evidence="12" id="KW-1185">Reference proteome</keyword>
<keyword evidence="7 9" id="KW-0472">Membrane</keyword>
<feature type="domain" description="Glycosyltransferase 2-like" evidence="10">
    <location>
        <begin position="49"/>
        <end position="211"/>
    </location>
</feature>
<comment type="subcellular location">
    <subcellularLocation>
        <location evidence="1">Cell membrane</location>
        <topology evidence="1">Multi-pass membrane protein</topology>
    </subcellularLocation>
</comment>
<feature type="transmembrane region" description="Helical" evidence="9">
    <location>
        <begin position="277"/>
        <end position="298"/>
    </location>
</feature>
<feature type="transmembrane region" description="Helical" evidence="9">
    <location>
        <begin position="310"/>
        <end position="331"/>
    </location>
</feature>
<evidence type="ECO:0000313" key="12">
    <source>
        <dbReference type="Proteomes" id="UP000004728"/>
    </source>
</evidence>
<dbReference type="GO" id="GO:0016757">
    <property type="term" value="F:glycosyltransferase activity"/>
    <property type="evidence" value="ECO:0007669"/>
    <property type="project" value="UniProtKB-KW"/>
</dbReference>
<dbReference type="eggNOG" id="COG1215">
    <property type="taxonomic scope" value="Bacteria"/>
</dbReference>
<evidence type="ECO:0000256" key="2">
    <source>
        <dbReference type="ARBA" id="ARBA00022475"/>
    </source>
</evidence>
<dbReference type="AlphaFoldDB" id="F1ZDE1"/>
<evidence type="ECO:0000313" key="11">
    <source>
        <dbReference type="EMBL" id="EGD57417.1"/>
    </source>
</evidence>
<dbReference type="FunFam" id="3.90.550.10:FF:000079">
    <property type="entry name" value="Probable glycosyl transferase"/>
    <property type="match status" value="1"/>
</dbReference>
<organism evidence="11 12">
    <name type="scientific">Novosphingobium nitrogenifigens DSM 19370</name>
    <dbReference type="NCBI Taxonomy" id="983920"/>
    <lineage>
        <taxon>Bacteria</taxon>
        <taxon>Pseudomonadati</taxon>
        <taxon>Pseudomonadota</taxon>
        <taxon>Alphaproteobacteria</taxon>
        <taxon>Sphingomonadales</taxon>
        <taxon>Sphingomonadaceae</taxon>
        <taxon>Novosphingobium</taxon>
    </lineage>
</organism>
<dbReference type="Pfam" id="PF00535">
    <property type="entry name" value="Glycos_transf_2"/>
    <property type="match status" value="1"/>
</dbReference>
<keyword evidence="3 11" id="KW-0328">Glycosyltransferase</keyword>
<comment type="caution">
    <text evidence="11">The sequence shown here is derived from an EMBL/GenBank/DDBJ whole genome shotgun (WGS) entry which is preliminary data.</text>
</comment>
<evidence type="ECO:0000256" key="8">
    <source>
        <dbReference type="ARBA" id="ARBA00038152"/>
    </source>
</evidence>
<evidence type="ECO:0000256" key="6">
    <source>
        <dbReference type="ARBA" id="ARBA00022989"/>
    </source>
</evidence>
<dbReference type="SUPFAM" id="SSF53448">
    <property type="entry name" value="Nucleotide-diphospho-sugar transferases"/>
    <property type="match status" value="1"/>
</dbReference>
<evidence type="ECO:0000256" key="3">
    <source>
        <dbReference type="ARBA" id="ARBA00022676"/>
    </source>
</evidence>
<dbReference type="CDD" id="cd04187">
    <property type="entry name" value="DPM1_like_bac"/>
    <property type="match status" value="1"/>
</dbReference>
<evidence type="ECO:0000256" key="4">
    <source>
        <dbReference type="ARBA" id="ARBA00022679"/>
    </source>
</evidence>
<keyword evidence="6 9" id="KW-1133">Transmembrane helix</keyword>
<accession>F1ZDE1</accession>
<dbReference type="InterPro" id="IPR001173">
    <property type="entry name" value="Glyco_trans_2-like"/>
</dbReference>
<dbReference type="GO" id="GO:0005886">
    <property type="term" value="C:plasma membrane"/>
    <property type="evidence" value="ECO:0007669"/>
    <property type="project" value="UniProtKB-SubCell"/>
</dbReference>
<reference evidence="11 12" key="1">
    <citation type="journal article" date="2012" name="J. Bacteriol.">
        <title>Draft Genome Sequence of Novosphingobium nitrogenifigens Y88T.</title>
        <authorList>
            <person name="Strabala T.J."/>
            <person name="Macdonald L."/>
            <person name="Liu V."/>
            <person name="Smit A.M."/>
        </authorList>
    </citation>
    <scope>NUCLEOTIDE SEQUENCE [LARGE SCALE GENOMIC DNA]</scope>
    <source>
        <strain evidence="11 12">DSM 19370</strain>
    </source>
</reference>
<dbReference type="Gene3D" id="3.90.550.10">
    <property type="entry name" value="Spore Coat Polysaccharide Biosynthesis Protein SpsA, Chain A"/>
    <property type="match status" value="1"/>
</dbReference>
<keyword evidence="4 11" id="KW-0808">Transferase</keyword>
<keyword evidence="2" id="KW-1003">Cell membrane</keyword>
<dbReference type="InParanoid" id="F1ZDE1"/>
<dbReference type="OrthoDB" id="9807795at2"/>
<evidence type="ECO:0000256" key="1">
    <source>
        <dbReference type="ARBA" id="ARBA00004651"/>
    </source>
</evidence>
<dbReference type="InterPro" id="IPR050256">
    <property type="entry name" value="Glycosyltransferase_2"/>
</dbReference>
<dbReference type="HOGENOM" id="CLU_033536_0_1_5"/>
<proteinExistence type="inferred from homology"/>
<comment type="similarity">
    <text evidence="8">Belongs to the glycosyltransferase 2 family. GtrB subfamily.</text>
</comment>
<dbReference type="Proteomes" id="UP000004728">
    <property type="component" value="Unassembled WGS sequence"/>
</dbReference>